<dbReference type="Pfam" id="PF03106">
    <property type="entry name" value="WRKY"/>
    <property type="match status" value="1"/>
</dbReference>
<evidence type="ECO:0000256" key="6">
    <source>
        <dbReference type="SAM" id="MobiDB-lite"/>
    </source>
</evidence>
<evidence type="ECO:0000313" key="8">
    <source>
        <dbReference type="EMBL" id="CAM0152240.1"/>
    </source>
</evidence>
<evidence type="ECO:0000256" key="1">
    <source>
        <dbReference type="ARBA" id="ARBA00004123"/>
    </source>
</evidence>
<name>A0ABC9HBT8_9POAL</name>
<evidence type="ECO:0000256" key="3">
    <source>
        <dbReference type="ARBA" id="ARBA00023125"/>
    </source>
</evidence>
<evidence type="ECO:0000313" key="9">
    <source>
        <dbReference type="Proteomes" id="UP001497457"/>
    </source>
</evidence>
<dbReference type="SUPFAM" id="SSF118290">
    <property type="entry name" value="WRKY DNA-binding domain"/>
    <property type="match status" value="1"/>
</dbReference>
<proteinExistence type="predicted"/>
<feature type="region of interest" description="Disordered" evidence="6">
    <location>
        <begin position="22"/>
        <end position="80"/>
    </location>
</feature>
<dbReference type="Gene3D" id="2.20.25.80">
    <property type="entry name" value="WRKY domain"/>
    <property type="match status" value="1"/>
</dbReference>
<comment type="caution">
    <text evidence="8">The sequence shown here is derived from an EMBL/GenBank/DDBJ whole genome shotgun (WGS) entry which is preliminary data.</text>
</comment>
<dbReference type="InterPro" id="IPR044810">
    <property type="entry name" value="WRKY_plant"/>
</dbReference>
<feature type="compositionally biased region" description="Basic residues" evidence="6">
    <location>
        <begin position="59"/>
        <end position="75"/>
    </location>
</feature>
<evidence type="ECO:0000256" key="4">
    <source>
        <dbReference type="ARBA" id="ARBA00023163"/>
    </source>
</evidence>
<dbReference type="GO" id="GO:0005634">
    <property type="term" value="C:nucleus"/>
    <property type="evidence" value="ECO:0007669"/>
    <property type="project" value="UniProtKB-SubCell"/>
</dbReference>
<feature type="domain" description="WRKY" evidence="7">
    <location>
        <begin position="88"/>
        <end position="151"/>
    </location>
</feature>
<gene>
    <name evidence="8" type="ORF">URODEC1_LOCUS125087</name>
</gene>
<organism evidence="8 9">
    <name type="scientific">Urochloa decumbens</name>
    <dbReference type="NCBI Taxonomy" id="240449"/>
    <lineage>
        <taxon>Eukaryota</taxon>
        <taxon>Viridiplantae</taxon>
        <taxon>Streptophyta</taxon>
        <taxon>Embryophyta</taxon>
        <taxon>Tracheophyta</taxon>
        <taxon>Spermatophyta</taxon>
        <taxon>Magnoliopsida</taxon>
        <taxon>Liliopsida</taxon>
        <taxon>Poales</taxon>
        <taxon>Poaceae</taxon>
        <taxon>PACMAD clade</taxon>
        <taxon>Panicoideae</taxon>
        <taxon>Panicodae</taxon>
        <taxon>Paniceae</taxon>
        <taxon>Melinidinae</taxon>
        <taxon>Urochloa</taxon>
    </lineage>
</organism>
<evidence type="ECO:0000256" key="5">
    <source>
        <dbReference type="ARBA" id="ARBA00023242"/>
    </source>
</evidence>
<keyword evidence="9" id="KW-1185">Reference proteome</keyword>
<reference evidence="8" key="1">
    <citation type="submission" date="2024-10" db="EMBL/GenBank/DDBJ databases">
        <authorList>
            <person name="Ryan C."/>
        </authorList>
    </citation>
    <scope>NUCLEOTIDE SEQUENCE [LARGE SCALE GENOMIC DNA]</scope>
</reference>
<dbReference type="EMBL" id="CAXIPR030005540">
    <property type="protein sequence ID" value="CAM0152240.1"/>
    <property type="molecule type" value="Genomic_DNA"/>
</dbReference>
<dbReference type="InterPro" id="IPR036576">
    <property type="entry name" value="WRKY_dom_sf"/>
</dbReference>
<feature type="region of interest" description="Disordered" evidence="6">
    <location>
        <begin position="171"/>
        <end position="192"/>
    </location>
</feature>
<dbReference type="SMART" id="SM00774">
    <property type="entry name" value="WRKY"/>
    <property type="match status" value="1"/>
</dbReference>
<sequence>MTTLGLQGDELLAQLRELLYLPSSPATSSGDGRWRRRGSKKRCRNDNENNNGDEEPHPRRCGSGKTSNRKTKQQKSSKYLVTSVPDFDGYQWRKYGQKQIEGAMYARSYYRCTRSAEQGCPAKRTVQRNDDDGNPAKYTVVYMGEHTCTANDSLEAPVILETTAVVVPASATSSSANKQQQRRPQHDDDTAASTPLTAAINNSSMAGSCCSSTTTTAATGIIESPATSDITWSSSDHVADYSGLFPVYDSWAPASLQEMEDFTGPIRSPVHVPTDGWTIDQFLLHAAI</sequence>
<evidence type="ECO:0000256" key="2">
    <source>
        <dbReference type="ARBA" id="ARBA00023015"/>
    </source>
</evidence>
<comment type="subcellular location">
    <subcellularLocation>
        <location evidence="1">Nucleus</location>
    </subcellularLocation>
</comment>
<keyword evidence="3" id="KW-0238">DNA-binding</keyword>
<dbReference type="Proteomes" id="UP001497457">
    <property type="component" value="Unassembled WGS sequence"/>
</dbReference>
<keyword evidence="2" id="KW-0805">Transcription regulation</keyword>
<dbReference type="AlphaFoldDB" id="A0ABC9HBT8"/>
<keyword evidence="5" id="KW-0539">Nucleus</keyword>
<dbReference type="InterPro" id="IPR003657">
    <property type="entry name" value="WRKY_dom"/>
</dbReference>
<accession>A0ABC9HBT8</accession>
<dbReference type="GO" id="GO:0003677">
    <property type="term" value="F:DNA binding"/>
    <property type="evidence" value="ECO:0007669"/>
    <property type="project" value="UniProtKB-KW"/>
</dbReference>
<dbReference type="PANTHER" id="PTHR31282">
    <property type="entry name" value="WRKY TRANSCRIPTION FACTOR 21-RELATED"/>
    <property type="match status" value="1"/>
</dbReference>
<protein>
    <recommendedName>
        <fullName evidence="7">WRKY domain-containing protein</fullName>
    </recommendedName>
</protein>
<keyword evidence="4" id="KW-0804">Transcription</keyword>
<feature type="compositionally biased region" description="Basic residues" evidence="6">
    <location>
        <begin position="34"/>
        <end position="43"/>
    </location>
</feature>
<dbReference type="PROSITE" id="PS50811">
    <property type="entry name" value="WRKY"/>
    <property type="match status" value="1"/>
</dbReference>
<evidence type="ECO:0000259" key="7">
    <source>
        <dbReference type="PROSITE" id="PS50811"/>
    </source>
</evidence>